<dbReference type="InterPro" id="IPR021321">
    <property type="entry name" value="DUF2922"/>
</dbReference>
<comment type="caution">
    <text evidence="1">The sequence shown here is derived from an EMBL/GenBank/DDBJ whole genome shotgun (WGS) entry which is preliminary data.</text>
</comment>
<name>A0ABU0CR23_9BACI</name>
<evidence type="ECO:0000313" key="1">
    <source>
        <dbReference type="EMBL" id="MDQ0338523.1"/>
    </source>
</evidence>
<dbReference type="EMBL" id="JAUSUQ010000004">
    <property type="protein sequence ID" value="MDQ0338523.1"/>
    <property type="molecule type" value="Genomic_DNA"/>
</dbReference>
<evidence type="ECO:0000313" key="2">
    <source>
        <dbReference type="Proteomes" id="UP001232445"/>
    </source>
</evidence>
<protein>
    <recommendedName>
        <fullName evidence="3">DUF2922 domain-containing protein</fullName>
    </recommendedName>
</protein>
<organism evidence="1 2">
    <name type="scientific">Caldalkalibacillus uzonensis</name>
    <dbReference type="NCBI Taxonomy" id="353224"/>
    <lineage>
        <taxon>Bacteria</taxon>
        <taxon>Bacillati</taxon>
        <taxon>Bacillota</taxon>
        <taxon>Bacilli</taxon>
        <taxon>Bacillales</taxon>
        <taxon>Bacillaceae</taxon>
        <taxon>Caldalkalibacillus</taxon>
    </lineage>
</organism>
<reference evidence="1 2" key="1">
    <citation type="submission" date="2023-07" db="EMBL/GenBank/DDBJ databases">
        <title>Genomic Encyclopedia of Type Strains, Phase IV (KMG-IV): sequencing the most valuable type-strain genomes for metagenomic binning, comparative biology and taxonomic classification.</title>
        <authorList>
            <person name="Goeker M."/>
        </authorList>
    </citation>
    <scope>NUCLEOTIDE SEQUENCE [LARGE SCALE GENOMIC DNA]</scope>
    <source>
        <strain evidence="1 2">DSM 17740</strain>
    </source>
</reference>
<keyword evidence="2" id="KW-1185">Reference proteome</keyword>
<gene>
    <name evidence="1" type="ORF">J2S00_001309</name>
</gene>
<dbReference type="RefSeq" id="WP_307337025.1">
    <property type="nucleotide sequence ID" value="NZ_JAUSUQ010000004.1"/>
</dbReference>
<accession>A0ABU0CR23</accession>
<evidence type="ECO:0008006" key="3">
    <source>
        <dbReference type="Google" id="ProtNLM"/>
    </source>
</evidence>
<dbReference type="Proteomes" id="UP001232445">
    <property type="component" value="Unassembled WGS sequence"/>
</dbReference>
<proteinExistence type="predicted"/>
<sequence length="72" mass="8043">MAKTLELIFENMEGRVVRLTLESPVEPADPALISQVMDEIIAKNVFDSSGGDLVQKRGARLVERYVEDIELP</sequence>
<dbReference type="Pfam" id="PF11148">
    <property type="entry name" value="DUF2922"/>
    <property type="match status" value="1"/>
</dbReference>